<keyword evidence="1" id="KW-0812">Transmembrane</keyword>
<dbReference type="Proteomes" id="UP000237819">
    <property type="component" value="Unassembled WGS sequence"/>
</dbReference>
<organism evidence="3 4">
    <name type="scientific">Blastopirellula marina</name>
    <dbReference type="NCBI Taxonomy" id="124"/>
    <lineage>
        <taxon>Bacteria</taxon>
        <taxon>Pseudomonadati</taxon>
        <taxon>Planctomycetota</taxon>
        <taxon>Planctomycetia</taxon>
        <taxon>Pirellulales</taxon>
        <taxon>Pirellulaceae</taxon>
        <taxon>Blastopirellula</taxon>
    </lineage>
</organism>
<evidence type="ECO:0000313" key="4">
    <source>
        <dbReference type="Proteomes" id="UP000237819"/>
    </source>
</evidence>
<feature type="transmembrane region" description="Helical" evidence="1">
    <location>
        <begin position="139"/>
        <end position="157"/>
    </location>
</feature>
<evidence type="ECO:0008006" key="5">
    <source>
        <dbReference type="Google" id="ProtNLM"/>
    </source>
</evidence>
<proteinExistence type="predicted"/>
<evidence type="ECO:0000256" key="2">
    <source>
        <dbReference type="SAM" id="SignalP"/>
    </source>
</evidence>
<dbReference type="OrthoDB" id="284374at2"/>
<accession>A0A2S8GI35</accession>
<protein>
    <recommendedName>
        <fullName evidence="5">YtkA-like domain-containing protein</fullName>
    </recommendedName>
</protein>
<evidence type="ECO:0000313" key="3">
    <source>
        <dbReference type="EMBL" id="PQO44106.1"/>
    </source>
</evidence>
<name>A0A2S8GI35_9BACT</name>
<dbReference type="EMBL" id="PUHZ01000021">
    <property type="protein sequence ID" value="PQO44106.1"/>
    <property type="molecule type" value="Genomic_DNA"/>
</dbReference>
<evidence type="ECO:0000256" key="1">
    <source>
        <dbReference type="SAM" id="Phobius"/>
    </source>
</evidence>
<gene>
    <name evidence="3" type="ORF">C5Y93_21460</name>
</gene>
<sequence length="169" mass="18337">MSPVFRTLVALTALLGMTQLVAADGGKLQLRREVGPYQVTIFTSPTPLRPGPVDLSVLVQDQSGKIVNDADIEFQLKSESGALLLQPATQAAATNKLLQSAKFVLPEGGVWQVETRIAGDATVHVDFEFAAYETHSDSITAGWMLLLPLAAITLFIARERLLQRRPRGK</sequence>
<reference evidence="3 4" key="1">
    <citation type="submission" date="2018-02" db="EMBL/GenBank/DDBJ databases">
        <title>Comparative genomes isolates from brazilian mangrove.</title>
        <authorList>
            <person name="Araujo J.E."/>
            <person name="Taketani R.G."/>
            <person name="Silva M.C.P."/>
            <person name="Loureco M.V."/>
            <person name="Andreote F.D."/>
        </authorList>
    </citation>
    <scope>NUCLEOTIDE SEQUENCE [LARGE SCALE GENOMIC DNA]</scope>
    <source>
        <strain evidence="3 4">Nap-Phe MGV</strain>
    </source>
</reference>
<comment type="caution">
    <text evidence="3">The sequence shown here is derived from an EMBL/GenBank/DDBJ whole genome shotgun (WGS) entry which is preliminary data.</text>
</comment>
<feature type="chain" id="PRO_5015525091" description="YtkA-like domain-containing protein" evidence="2">
    <location>
        <begin position="23"/>
        <end position="169"/>
    </location>
</feature>
<keyword evidence="1" id="KW-0472">Membrane</keyword>
<feature type="signal peptide" evidence="2">
    <location>
        <begin position="1"/>
        <end position="22"/>
    </location>
</feature>
<keyword evidence="1" id="KW-1133">Transmembrane helix</keyword>
<dbReference type="AlphaFoldDB" id="A0A2S8GI35"/>
<dbReference type="RefSeq" id="WP_105337505.1">
    <property type="nucleotide sequence ID" value="NZ_PUHZ01000021.1"/>
</dbReference>
<keyword evidence="2" id="KW-0732">Signal</keyword>